<geneLocation type="plasmid" evidence="1 2">
    <name>pCSL1</name>
</geneLocation>
<dbReference type="RefSeq" id="WP_012300410.1">
    <property type="nucleotide sequence ID" value="NC_010408.1"/>
</dbReference>
<organism evidence="1 2">
    <name type="scientific">Clavibacter sepedonicus</name>
    <name type="common">Clavibacter michiganensis subsp. sepedonicus</name>
    <dbReference type="NCBI Taxonomy" id="31964"/>
    <lineage>
        <taxon>Bacteria</taxon>
        <taxon>Bacillati</taxon>
        <taxon>Actinomycetota</taxon>
        <taxon>Actinomycetes</taxon>
        <taxon>Micrococcales</taxon>
        <taxon>Microbacteriaceae</taxon>
        <taxon>Clavibacter</taxon>
    </lineage>
</organism>
<dbReference type="KEGG" id="cms:pCSL0101"/>
<proteinExistence type="predicted"/>
<dbReference type="GeneID" id="29472887"/>
<sequence length="89" mass="9705">MTADLENLREELRKMAAEIDRLHELRTQRFHLADRAHEAGLTWNEIAILLNMTQNGLIAAQTNMRAKLAAGDTAGTDGIDPSAAPAPQA</sequence>
<keyword evidence="1" id="KW-0614">Plasmid</keyword>
<evidence type="ECO:0000313" key="2">
    <source>
        <dbReference type="Proteomes" id="UP000001318"/>
    </source>
</evidence>
<dbReference type="Proteomes" id="UP000001318">
    <property type="component" value="Plasmid pCSL1"/>
</dbReference>
<dbReference type="AlphaFoldDB" id="B0RJF4"/>
<name>B0RJF4_CLASE</name>
<dbReference type="HOGENOM" id="CLU_2449311_0_0_11"/>
<accession>B0RJF4</accession>
<gene>
    <name evidence="1" type="ordered locus">pCSL0101</name>
</gene>
<keyword evidence="2" id="KW-1185">Reference proteome</keyword>
<evidence type="ECO:0000313" key="1">
    <source>
        <dbReference type="EMBL" id="CAQ03344.1"/>
    </source>
</evidence>
<dbReference type="EMBL" id="AM849036">
    <property type="protein sequence ID" value="CAQ03344.1"/>
    <property type="molecule type" value="Genomic_DNA"/>
</dbReference>
<reference evidence="1 2" key="1">
    <citation type="journal article" date="2008" name="J. Bacteriol.">
        <title>Genome of the actinomycete plant pathogen Clavibacter michiganensis subsp. sepedonicus suggests recent niche adaptation.</title>
        <authorList>
            <person name="Bentley S.D."/>
            <person name="Corton C."/>
            <person name="Brown S.E."/>
            <person name="Barron A."/>
            <person name="Clark L."/>
            <person name="Doggett J."/>
            <person name="Harris B."/>
            <person name="Ormond D."/>
            <person name="Quail M.A."/>
            <person name="May G."/>
            <person name="Francis D."/>
            <person name="Knudson D."/>
            <person name="Parkhill J."/>
            <person name="Ishimaru C.A."/>
        </authorList>
    </citation>
    <scope>NUCLEOTIDE SEQUENCE [LARGE SCALE GENOMIC DNA]</scope>
    <source>
        <strain evidence="2">ATCC 33113 / DSM 20744 / JCM 9667 / LMG 2889 / ICMP 2535 / C-1</strain>
    </source>
</reference>
<protein>
    <submittedName>
        <fullName evidence="1">Uncharacterized protein</fullName>
    </submittedName>
</protein>